<dbReference type="Pfam" id="PF05050">
    <property type="entry name" value="Methyltransf_21"/>
    <property type="match status" value="1"/>
</dbReference>
<protein>
    <recommendedName>
        <fullName evidence="1">Methyltransferase FkbM domain-containing protein</fullName>
    </recommendedName>
</protein>
<dbReference type="InterPro" id="IPR006342">
    <property type="entry name" value="FkbM_mtfrase"/>
</dbReference>
<feature type="domain" description="Methyltransferase FkbM" evidence="1">
    <location>
        <begin position="105"/>
        <end position="165"/>
    </location>
</feature>
<dbReference type="EMBL" id="HBGJ01045309">
    <property type="protein sequence ID" value="CAD9270026.1"/>
    <property type="molecule type" value="Transcribed_RNA"/>
</dbReference>
<gene>
    <name evidence="2" type="ORF">PPAR1163_LOCUS28465</name>
</gene>
<reference evidence="2" key="1">
    <citation type="submission" date="2021-01" db="EMBL/GenBank/DDBJ databases">
        <authorList>
            <person name="Corre E."/>
            <person name="Pelletier E."/>
            <person name="Niang G."/>
            <person name="Scheremetjew M."/>
            <person name="Finn R."/>
            <person name="Kale V."/>
            <person name="Holt S."/>
            <person name="Cochrane G."/>
            <person name="Meng A."/>
            <person name="Brown T."/>
            <person name="Cohen L."/>
        </authorList>
    </citation>
    <scope>NUCLEOTIDE SEQUENCE</scope>
    <source>
        <strain evidence="2">CCMP2877</strain>
    </source>
</reference>
<evidence type="ECO:0000259" key="1">
    <source>
        <dbReference type="Pfam" id="PF05050"/>
    </source>
</evidence>
<accession>A0A7S1UJK5</accession>
<evidence type="ECO:0000313" key="2">
    <source>
        <dbReference type="EMBL" id="CAD9270026.1"/>
    </source>
</evidence>
<proteinExistence type="predicted"/>
<organism evidence="2">
    <name type="scientific">Phaeomonas parva</name>
    <dbReference type="NCBI Taxonomy" id="124430"/>
    <lineage>
        <taxon>Eukaryota</taxon>
        <taxon>Sar</taxon>
        <taxon>Stramenopiles</taxon>
        <taxon>Ochrophyta</taxon>
        <taxon>Pinguiophyceae</taxon>
        <taxon>Pinguiochrysidales</taxon>
        <taxon>Pinguiochrysidaceae</taxon>
        <taxon>Phaeomonas</taxon>
    </lineage>
</organism>
<name>A0A7S1UJK5_9STRA</name>
<dbReference type="AlphaFoldDB" id="A0A7S1UJK5"/>
<sequence length="197" mass="20651">MDECDADAACGSVLARDDASGEPVAHGLGAAVCTDGEFHTPEAGTWSYAKRFAADEGRCRNDPYIVPHNVECLPASELVAEWQRYGAARAEQGQRFAAAGLGDGLDVLLIDVEGWDLEVIKTLGLSPGDPRVGGVSPWIVVFEAEHLSAADHARAKEILAGAGYVVWDLLEGDGARSAVNTVAVLDPGLLGVGGQRR</sequence>